<dbReference type="Pfam" id="PF00795">
    <property type="entry name" value="CN_hydrolase"/>
    <property type="match status" value="2"/>
</dbReference>
<proteinExistence type="predicted"/>
<evidence type="ECO:0000313" key="4">
    <source>
        <dbReference type="Proteomes" id="UP000248887"/>
    </source>
</evidence>
<dbReference type="Proteomes" id="UP000248887">
    <property type="component" value="Unassembled WGS sequence"/>
</dbReference>
<dbReference type="PANTHER" id="PTHR43674:SF2">
    <property type="entry name" value="BETA-UREIDOPROPIONASE"/>
    <property type="match status" value="1"/>
</dbReference>
<feature type="domain" description="CN hydrolase" evidence="2">
    <location>
        <begin position="293"/>
        <end position="542"/>
    </location>
</feature>
<dbReference type="PROSITE" id="PS50263">
    <property type="entry name" value="CN_HYDROLASE"/>
    <property type="match status" value="2"/>
</dbReference>
<name>A0A2W5SHC6_ANCNO</name>
<dbReference type="GO" id="GO:0016811">
    <property type="term" value="F:hydrolase activity, acting on carbon-nitrogen (but not peptide) bonds, in linear amides"/>
    <property type="evidence" value="ECO:0007669"/>
    <property type="project" value="UniProtKB-ARBA"/>
</dbReference>
<dbReference type="InterPro" id="IPR050345">
    <property type="entry name" value="Aliph_Amidase/BUP"/>
</dbReference>
<dbReference type="InterPro" id="IPR003010">
    <property type="entry name" value="C-N_Hydrolase"/>
</dbReference>
<dbReference type="SUPFAM" id="SSF56317">
    <property type="entry name" value="Carbon-nitrogen hydrolase"/>
    <property type="match status" value="2"/>
</dbReference>
<sequence length="575" mass="62455">MSSLLKVATVQFEPTLFEKERNIARLLDMVAQAAREGAKLIVTPEMGTTGYCWFDRAEVAPFVEPVPGPTTDRFAALAREHDCFIVVGMPEVDPDTNLYFNSAVLIGPQGVVGTHRKTHPYIAEPKWSAPGDRGHQVFDTPIGRIALLVCMDIHFVETARLVGLGGADIICHISNWLAERTPAPYWITRAVENSCYLIEANRWGLERTVQFSGGSCVIGPDGTLEAVIDGGDGIACVEIDLERARARRVLGESVFEQRRPELYMELPTGTLGWNPLDFFSLYGHRPLPPGRRSRVAVAQFAPGGDVAANLARIEEVAATAAREEGAELVVFPERAVTGLDAPDAVRLDGPAVARLVTIAARLRLHIAAGFAEEDDGTLYNSAVLVGPQGVIGRYRKTHLDASDHNWATPGDEWGVFDTAFGRVGLLIGHDAAFPEAGRVLALRGCDLVLCPAALRGKLTAPHAGSAVAQNYPIPTGADPHHWHLMRARAGENNVHLAFANVLDEASGYLGKSGVFGPDTFEFPRREAILGEGEGVIAAEVDTSNLDTRYPTNVVRRKDLVTMRQPHHYVPLIRQS</sequence>
<dbReference type="AlphaFoldDB" id="A0A2W5SHC6"/>
<dbReference type="PANTHER" id="PTHR43674">
    <property type="entry name" value="NITRILASE C965.09-RELATED"/>
    <property type="match status" value="1"/>
</dbReference>
<evidence type="ECO:0000313" key="3">
    <source>
        <dbReference type="EMBL" id="PZQ82237.1"/>
    </source>
</evidence>
<comment type="caution">
    <text evidence="3">The sequence shown here is derived from an EMBL/GenBank/DDBJ whole genome shotgun (WGS) entry which is preliminary data.</text>
</comment>
<evidence type="ECO:0000256" key="1">
    <source>
        <dbReference type="ARBA" id="ARBA00022801"/>
    </source>
</evidence>
<evidence type="ECO:0000259" key="2">
    <source>
        <dbReference type="PROSITE" id="PS50263"/>
    </source>
</evidence>
<organism evidence="3 4">
    <name type="scientific">Ancylobacter novellus</name>
    <name type="common">Thiobacillus novellus</name>
    <dbReference type="NCBI Taxonomy" id="921"/>
    <lineage>
        <taxon>Bacteria</taxon>
        <taxon>Pseudomonadati</taxon>
        <taxon>Pseudomonadota</taxon>
        <taxon>Alphaproteobacteria</taxon>
        <taxon>Hyphomicrobiales</taxon>
        <taxon>Xanthobacteraceae</taxon>
        <taxon>Ancylobacter</taxon>
    </lineage>
</organism>
<keyword evidence="1 3" id="KW-0378">Hydrolase</keyword>
<reference evidence="3 4" key="1">
    <citation type="submission" date="2017-08" db="EMBL/GenBank/DDBJ databases">
        <title>Infants hospitalized years apart are colonized by the same room-sourced microbial strains.</title>
        <authorList>
            <person name="Brooks B."/>
            <person name="Olm M.R."/>
            <person name="Firek B.A."/>
            <person name="Baker R."/>
            <person name="Thomas B.C."/>
            <person name="Morowitz M.J."/>
            <person name="Banfield J.F."/>
        </authorList>
    </citation>
    <scope>NUCLEOTIDE SEQUENCE [LARGE SCALE GENOMIC DNA]</scope>
    <source>
        <strain evidence="3">S2_005_001_R2_27</strain>
    </source>
</reference>
<dbReference type="Gene3D" id="3.60.110.10">
    <property type="entry name" value="Carbon-nitrogen hydrolase"/>
    <property type="match status" value="2"/>
</dbReference>
<dbReference type="EMBL" id="QFQD01000034">
    <property type="protein sequence ID" value="PZQ82237.1"/>
    <property type="molecule type" value="Genomic_DNA"/>
</dbReference>
<feature type="domain" description="CN hydrolase" evidence="2">
    <location>
        <begin position="5"/>
        <end position="241"/>
    </location>
</feature>
<accession>A0A2W5SHC6</accession>
<protein>
    <submittedName>
        <fullName evidence="3">Amidohydrolase</fullName>
    </submittedName>
</protein>
<dbReference type="InterPro" id="IPR036526">
    <property type="entry name" value="C-N_Hydrolase_sf"/>
</dbReference>
<dbReference type="CDD" id="cd07579">
    <property type="entry name" value="nitrilase_1_R2"/>
    <property type="match status" value="1"/>
</dbReference>
<gene>
    <name evidence="3" type="ORF">DI549_11870</name>
</gene>
<dbReference type="CDD" id="cd07578">
    <property type="entry name" value="nitrilase_1_R1"/>
    <property type="match status" value="1"/>
</dbReference>